<keyword evidence="1" id="KW-0472">Membrane</keyword>
<reference evidence="2 3" key="1">
    <citation type="journal article" date="2009" name="PLoS Genet.">
        <title>Alliance of proteomics and genomics to unravel the specificities of Sahara bacterium Deinococcus deserti.</title>
        <authorList>
            <person name="de Groot A."/>
            <person name="Dulermo R."/>
            <person name="Ortet P."/>
            <person name="Blanchard L."/>
            <person name="Guerin P."/>
            <person name="Fernandez B."/>
            <person name="Vacherie B."/>
            <person name="Dossat C."/>
            <person name="Jolivet E."/>
            <person name="Siguier P."/>
            <person name="Chandler M."/>
            <person name="Barakat M."/>
            <person name="Dedieu A."/>
            <person name="Barbe V."/>
            <person name="Heulin T."/>
            <person name="Sommer S."/>
            <person name="Achouak W."/>
            <person name="Armengaud J."/>
        </authorList>
    </citation>
    <scope>NUCLEOTIDE SEQUENCE [LARGE SCALE GENOMIC DNA]</scope>
    <source>
        <strain evidence="3">DSM 17065 / CIP 109153 / LMG 22923 / VCD115</strain>
    </source>
</reference>
<name>X5H5L5_DEIDV</name>
<evidence type="ECO:0000313" key="3">
    <source>
        <dbReference type="Proteomes" id="UP000002208"/>
    </source>
</evidence>
<dbReference type="PaxDb" id="546414-Deide_02768"/>
<feature type="transmembrane region" description="Helical" evidence="1">
    <location>
        <begin position="7"/>
        <end position="32"/>
    </location>
</feature>
<dbReference type="STRING" id="546414.Deide_02768"/>
<protein>
    <recommendedName>
        <fullName evidence="4">Type 4 fimbrial biogenesis protein PilX N-terminal domain-containing protein</fullName>
    </recommendedName>
</protein>
<dbReference type="HOGENOM" id="CLU_527592_0_0_0"/>
<gene>
    <name evidence="2" type="ordered locus">Deide_02768</name>
</gene>
<keyword evidence="1" id="KW-1133">Transmembrane helix</keyword>
<evidence type="ECO:0008006" key="4">
    <source>
        <dbReference type="Google" id="ProtNLM"/>
    </source>
</evidence>
<evidence type="ECO:0000313" key="2">
    <source>
        <dbReference type="EMBL" id="AHX26483.1"/>
    </source>
</evidence>
<dbReference type="AlphaFoldDB" id="X5H5L5"/>
<dbReference type="EMBL" id="CP001114">
    <property type="protein sequence ID" value="AHX26483.1"/>
    <property type="molecule type" value="Genomic_DNA"/>
</dbReference>
<dbReference type="RefSeq" id="WP_041226975.1">
    <property type="nucleotide sequence ID" value="NC_012526.1"/>
</dbReference>
<dbReference type="OrthoDB" id="58462at2"/>
<sequence length="516" mass="52244">MKRDGFVLVVVLSIAVLIGVILVVSSTFSIIARQTVTAETQKIPAFYAANAGLERAMARISTLITPTQTVTKAGLASTGKLYRDSTTDDVAADLAVRLNATPNLGASTGSRGSVAGGAFEVTAAPKGNSTVELKSAGWSTTGGERKIVLSYVITPSSIKAATAGALATTGPSGVSGGGNVVGQTGTVGTGSIVTCPGAVGNTCPSPSSPPVYQVIWPTATLPNLNDNVTYASNPPTDALYKVTKIDAATGAVELTAVNEYINVTTTNKAGKTTVTQQMVPLSSPAHLAVTTEVPAILSYLSSPSAKGGAASSCDVYTCGYLSTDPSKLFEATFGVTKVAFEGDLTDSTLTNAIITSDTCPSGSTDSKVQWLRPTSLNGGQLNLTPCDTPRVLVVDLPTIGCSANNQSCITISLNNGGFKGLLYIIGNGQSVQIAGNAGSFAGGVIVETGTNADASNPVFTVSGTAKTGYCGAVDAKICYNASLSATVIPGLKASLDTTALPGVDDLQNSWQEAEGN</sequence>
<dbReference type="Proteomes" id="UP000002208">
    <property type="component" value="Chromosome"/>
</dbReference>
<keyword evidence="3" id="KW-1185">Reference proteome</keyword>
<accession>X5H5L5</accession>
<dbReference type="KEGG" id="ddr:Deide_02768"/>
<keyword evidence="1" id="KW-0812">Transmembrane</keyword>
<organism evidence="2 3">
    <name type="scientific">Deinococcus deserti (strain DSM 17065 / CIP 109153 / LMG 22923 / VCD115)</name>
    <dbReference type="NCBI Taxonomy" id="546414"/>
    <lineage>
        <taxon>Bacteria</taxon>
        <taxon>Thermotogati</taxon>
        <taxon>Deinococcota</taxon>
        <taxon>Deinococci</taxon>
        <taxon>Deinococcales</taxon>
        <taxon>Deinococcaceae</taxon>
        <taxon>Deinococcus</taxon>
    </lineage>
</organism>
<proteinExistence type="predicted"/>
<evidence type="ECO:0000256" key="1">
    <source>
        <dbReference type="SAM" id="Phobius"/>
    </source>
</evidence>